<name>A0ABM6L6Z6_9FIRM</name>
<dbReference type="EMBL" id="CP021422">
    <property type="protein sequence ID" value="ASB41270.1"/>
    <property type="molecule type" value="Genomic_DNA"/>
</dbReference>
<proteinExistence type="predicted"/>
<evidence type="ECO:0000313" key="2">
    <source>
        <dbReference type="EMBL" id="ASB41270.1"/>
    </source>
</evidence>
<evidence type="ECO:0000313" key="3">
    <source>
        <dbReference type="Proteomes" id="UP000196710"/>
    </source>
</evidence>
<sequence>MILSVIGYILIMVALTSIGVALRCKMLKKQHVYRRFTIPTDVTACVDSSLKRDLRLEGSSSMVSAQILSRRGSWRVALDQIMLSSDFEEMKTEEYQKKL</sequence>
<keyword evidence="1" id="KW-0812">Transmembrane</keyword>
<gene>
    <name evidence="2" type="ORF">ADH66_11755</name>
</gene>
<keyword evidence="1" id="KW-1133">Transmembrane helix</keyword>
<accession>A0ABM6L6Z6</accession>
<protein>
    <submittedName>
        <fullName evidence="2">Uncharacterized protein</fullName>
    </submittedName>
</protein>
<evidence type="ECO:0000256" key="1">
    <source>
        <dbReference type="SAM" id="Phobius"/>
    </source>
</evidence>
<organism evidence="2 3">
    <name type="scientific">Acutalibacter muris</name>
    <dbReference type="NCBI Taxonomy" id="1796620"/>
    <lineage>
        <taxon>Bacteria</taxon>
        <taxon>Bacillati</taxon>
        <taxon>Bacillota</taxon>
        <taxon>Clostridia</taxon>
        <taxon>Eubacteriales</taxon>
        <taxon>Acutalibacteraceae</taxon>
        <taxon>Acutalibacter</taxon>
    </lineage>
</organism>
<dbReference type="Proteomes" id="UP000196710">
    <property type="component" value="Chromosome"/>
</dbReference>
<reference evidence="3" key="1">
    <citation type="submission" date="2017-05" db="EMBL/GenBank/DDBJ databases">
        <title>Improved OligoMM genomes.</title>
        <authorList>
            <person name="Garzetti D."/>
        </authorList>
    </citation>
    <scope>NUCLEOTIDE SEQUENCE [LARGE SCALE GENOMIC DNA]</scope>
    <source>
        <strain evidence="3">KB18</strain>
    </source>
</reference>
<keyword evidence="1" id="KW-0472">Membrane</keyword>
<keyword evidence="3" id="KW-1185">Reference proteome</keyword>
<feature type="transmembrane region" description="Helical" evidence="1">
    <location>
        <begin position="6"/>
        <end position="24"/>
    </location>
</feature>